<protein>
    <submittedName>
        <fullName evidence="4">FecR protein</fullName>
    </submittedName>
</protein>
<keyword evidence="1" id="KW-0472">Membrane</keyword>
<evidence type="ECO:0000313" key="4">
    <source>
        <dbReference type="EMBL" id="ACU04139.1"/>
    </source>
</evidence>
<keyword evidence="1" id="KW-1133">Transmembrane helix</keyword>
<dbReference type="Pfam" id="PF04773">
    <property type="entry name" value="FecR"/>
    <property type="match status" value="1"/>
</dbReference>
<dbReference type="PANTHER" id="PTHR30273">
    <property type="entry name" value="PERIPLASMIC SIGNAL SENSOR AND SIGMA FACTOR ACTIVATOR FECR-RELATED"/>
    <property type="match status" value="1"/>
</dbReference>
<dbReference type="EMBL" id="CP001681">
    <property type="protein sequence ID" value="ACU04139.1"/>
    <property type="molecule type" value="Genomic_DNA"/>
</dbReference>
<sequence>MTDELLIKFLLKETSEEEGIAVQNWLDAAPSNAKHFEQFKQIWNSSKKLSTQSNVNGDEAWLRFKQRASAAHQPLVRRIKPTYQWLKIAAVLFLIAAAWSVYSIFSPVSYTPITAGNTINKQLLPDGSEVTLNKNTQLSYATNFKKNRSVHLQQGEVFFNVLHDKTRPFVIDVDKIAVLVVGTSFNVKHLNHQTEVIVETGIVKVSLGKDEIALHKGEKIIIKNTTDKLVKMQSTDQLYNYYRSNEFVLNNTPLWRVVEVLNEAYNSEIVIKDPAIRDLTLFTTLKTTASLADNLKTICLTLDLKSVRNENQLLLSKNTK</sequence>
<dbReference type="PIRSF" id="PIRSF018266">
    <property type="entry name" value="FecR"/>
    <property type="match status" value="1"/>
</dbReference>
<keyword evidence="1" id="KW-0812">Transmembrane</keyword>
<feature type="transmembrane region" description="Helical" evidence="1">
    <location>
        <begin position="85"/>
        <end position="105"/>
    </location>
</feature>
<organism evidence="4 5">
    <name type="scientific">Pedobacter heparinus (strain ATCC 13125 / DSM 2366 / CIP 104194 / JCM 7457 / NBRC 12017 / NCIMB 9290 / NRRL B-14731 / HIM 762-3)</name>
    <dbReference type="NCBI Taxonomy" id="485917"/>
    <lineage>
        <taxon>Bacteria</taxon>
        <taxon>Pseudomonadati</taxon>
        <taxon>Bacteroidota</taxon>
        <taxon>Sphingobacteriia</taxon>
        <taxon>Sphingobacteriales</taxon>
        <taxon>Sphingobacteriaceae</taxon>
        <taxon>Pedobacter</taxon>
    </lineage>
</organism>
<dbReference type="Proteomes" id="UP000000852">
    <property type="component" value="Chromosome"/>
</dbReference>
<dbReference type="AlphaFoldDB" id="C6XW60"/>
<dbReference type="PANTHER" id="PTHR30273:SF2">
    <property type="entry name" value="PROTEIN FECR"/>
    <property type="match status" value="1"/>
</dbReference>
<keyword evidence="5" id="KW-1185">Reference proteome</keyword>
<feature type="domain" description="Protein FecR C-terminal" evidence="3">
    <location>
        <begin position="246"/>
        <end position="312"/>
    </location>
</feature>
<proteinExistence type="predicted"/>
<dbReference type="InterPro" id="IPR032508">
    <property type="entry name" value="FecR_C"/>
</dbReference>
<dbReference type="RefSeq" id="WP_015807753.1">
    <property type="nucleotide sequence ID" value="NC_013061.1"/>
</dbReference>
<evidence type="ECO:0000313" key="5">
    <source>
        <dbReference type="Proteomes" id="UP000000852"/>
    </source>
</evidence>
<dbReference type="Gene3D" id="2.60.120.1440">
    <property type="match status" value="1"/>
</dbReference>
<evidence type="ECO:0000259" key="3">
    <source>
        <dbReference type="Pfam" id="PF16344"/>
    </source>
</evidence>
<dbReference type="HOGENOM" id="CLU_050192_2_2_10"/>
<name>C6XW60_PEDHD</name>
<dbReference type="OrthoDB" id="1452822at2"/>
<dbReference type="STRING" id="485917.Phep_1931"/>
<evidence type="ECO:0000259" key="2">
    <source>
        <dbReference type="Pfam" id="PF04773"/>
    </source>
</evidence>
<gene>
    <name evidence="4" type="ordered locus">Phep_1931</name>
</gene>
<dbReference type="KEGG" id="phe:Phep_1931"/>
<feature type="domain" description="FecR protein" evidence="2">
    <location>
        <begin position="117"/>
        <end position="204"/>
    </location>
</feature>
<dbReference type="eggNOG" id="COG3712">
    <property type="taxonomic scope" value="Bacteria"/>
</dbReference>
<accession>C6XW60</accession>
<reference evidence="4 5" key="1">
    <citation type="journal article" date="2009" name="Stand. Genomic Sci.">
        <title>Complete genome sequence of Pedobacter heparinus type strain (HIM 762-3).</title>
        <authorList>
            <person name="Han C."/>
            <person name="Spring S."/>
            <person name="Lapidus A."/>
            <person name="Del Rio T.G."/>
            <person name="Tice H."/>
            <person name="Copeland A."/>
            <person name="Cheng J.F."/>
            <person name="Lucas S."/>
            <person name="Chen F."/>
            <person name="Nolan M."/>
            <person name="Bruce D."/>
            <person name="Goodwin L."/>
            <person name="Pitluck S."/>
            <person name="Ivanova N."/>
            <person name="Mavromatis K."/>
            <person name="Mikhailova N."/>
            <person name="Pati A."/>
            <person name="Chen A."/>
            <person name="Palaniappan K."/>
            <person name="Land M."/>
            <person name="Hauser L."/>
            <person name="Chang Y.J."/>
            <person name="Jeffries C.C."/>
            <person name="Saunders E."/>
            <person name="Chertkov O."/>
            <person name="Brettin T."/>
            <person name="Goker M."/>
            <person name="Rohde M."/>
            <person name="Bristow J."/>
            <person name="Eisen J.A."/>
            <person name="Markowitz V."/>
            <person name="Hugenholtz P."/>
            <person name="Kyrpides N.C."/>
            <person name="Klenk H.P."/>
            <person name="Detter J.C."/>
        </authorList>
    </citation>
    <scope>NUCLEOTIDE SEQUENCE [LARGE SCALE GENOMIC DNA]</scope>
    <source>
        <strain evidence="5">ATCC 13125 / DSM 2366 / CIP 104194 / JCM 7457 / NBRC 12017 / NCIMB 9290 / NRRL B-14731 / HIM 762-3</strain>
    </source>
</reference>
<dbReference type="GO" id="GO:0016989">
    <property type="term" value="F:sigma factor antagonist activity"/>
    <property type="evidence" value="ECO:0007669"/>
    <property type="project" value="TreeGrafter"/>
</dbReference>
<dbReference type="InterPro" id="IPR006860">
    <property type="entry name" value="FecR"/>
</dbReference>
<evidence type="ECO:0000256" key="1">
    <source>
        <dbReference type="SAM" id="Phobius"/>
    </source>
</evidence>
<dbReference type="Pfam" id="PF16344">
    <property type="entry name" value="FecR_C"/>
    <property type="match status" value="1"/>
</dbReference>
<dbReference type="InterPro" id="IPR012373">
    <property type="entry name" value="Ferrdict_sens_TM"/>
</dbReference>
<dbReference type="Gene3D" id="3.55.50.30">
    <property type="match status" value="1"/>
</dbReference>